<gene>
    <name evidence="5" type="ORF">P5673_025947</name>
</gene>
<dbReference type="GO" id="GO:0016020">
    <property type="term" value="C:membrane"/>
    <property type="evidence" value="ECO:0007669"/>
    <property type="project" value="InterPro"/>
</dbReference>
<dbReference type="SMART" id="SM00202">
    <property type="entry name" value="SR"/>
    <property type="match status" value="1"/>
</dbReference>
<evidence type="ECO:0000256" key="1">
    <source>
        <dbReference type="ARBA" id="ARBA00023157"/>
    </source>
</evidence>
<evidence type="ECO:0000256" key="3">
    <source>
        <dbReference type="SAM" id="SignalP"/>
    </source>
</evidence>
<dbReference type="Proteomes" id="UP001249851">
    <property type="component" value="Unassembled WGS sequence"/>
</dbReference>
<dbReference type="Gene3D" id="3.10.250.10">
    <property type="entry name" value="SRCR-like domain"/>
    <property type="match status" value="1"/>
</dbReference>
<dbReference type="Pfam" id="PF00530">
    <property type="entry name" value="SRCR"/>
    <property type="match status" value="1"/>
</dbReference>
<evidence type="ECO:0000313" key="6">
    <source>
        <dbReference type="Proteomes" id="UP001249851"/>
    </source>
</evidence>
<evidence type="ECO:0000313" key="5">
    <source>
        <dbReference type="EMBL" id="KAK2552789.1"/>
    </source>
</evidence>
<proteinExistence type="predicted"/>
<evidence type="ECO:0000256" key="2">
    <source>
        <dbReference type="PROSITE-ProRule" id="PRU00196"/>
    </source>
</evidence>
<dbReference type="InterPro" id="IPR001190">
    <property type="entry name" value="SRCR"/>
</dbReference>
<dbReference type="PRINTS" id="PR00258">
    <property type="entry name" value="SPERACTRCPTR"/>
</dbReference>
<organism evidence="5 6">
    <name type="scientific">Acropora cervicornis</name>
    <name type="common">Staghorn coral</name>
    <dbReference type="NCBI Taxonomy" id="6130"/>
    <lineage>
        <taxon>Eukaryota</taxon>
        <taxon>Metazoa</taxon>
        <taxon>Cnidaria</taxon>
        <taxon>Anthozoa</taxon>
        <taxon>Hexacorallia</taxon>
        <taxon>Scleractinia</taxon>
        <taxon>Astrocoeniina</taxon>
        <taxon>Acroporidae</taxon>
        <taxon>Acropora</taxon>
    </lineage>
</organism>
<protein>
    <submittedName>
        <fullName evidence="5">Galectin-3-binding protein</fullName>
    </submittedName>
</protein>
<dbReference type="PANTHER" id="PTHR48071">
    <property type="entry name" value="SRCR DOMAIN-CONTAINING PROTEIN"/>
    <property type="match status" value="1"/>
</dbReference>
<sequence length="87" mass="9373">MIALMALTVAGVLCSYANSNVRLADGGPNYGRIEVYYKGAWGTVSDDHWDINDAHVLCRQLGFSNSTLVTFSQMCCAKYGGGLTQFG</sequence>
<name>A0AAD9Q1F5_ACRCE</name>
<feature type="chain" id="PRO_5042117731" evidence="3">
    <location>
        <begin position="20"/>
        <end position="87"/>
    </location>
</feature>
<reference evidence="5" key="1">
    <citation type="journal article" date="2023" name="G3 (Bethesda)">
        <title>Whole genome assembly and annotation of the endangered Caribbean coral Acropora cervicornis.</title>
        <authorList>
            <person name="Selwyn J.D."/>
            <person name="Vollmer S.V."/>
        </authorList>
    </citation>
    <scope>NUCLEOTIDE SEQUENCE</scope>
    <source>
        <strain evidence="5">K2</strain>
    </source>
</reference>
<comment type="caution">
    <text evidence="5">The sequence shown here is derived from an EMBL/GenBank/DDBJ whole genome shotgun (WGS) entry which is preliminary data.</text>
</comment>
<dbReference type="PROSITE" id="PS50287">
    <property type="entry name" value="SRCR_2"/>
    <property type="match status" value="1"/>
</dbReference>
<dbReference type="SUPFAM" id="SSF56487">
    <property type="entry name" value="SRCR-like"/>
    <property type="match status" value="1"/>
</dbReference>
<keyword evidence="6" id="KW-1185">Reference proteome</keyword>
<feature type="domain" description="SRCR" evidence="4">
    <location>
        <begin position="21"/>
        <end position="87"/>
    </location>
</feature>
<feature type="signal peptide" evidence="3">
    <location>
        <begin position="1"/>
        <end position="19"/>
    </location>
</feature>
<reference evidence="5" key="2">
    <citation type="journal article" date="2023" name="Science">
        <title>Genomic signatures of disease resistance in endangered staghorn corals.</title>
        <authorList>
            <person name="Vollmer S.V."/>
            <person name="Selwyn J.D."/>
            <person name="Despard B.A."/>
            <person name="Roesel C.L."/>
        </authorList>
    </citation>
    <scope>NUCLEOTIDE SEQUENCE</scope>
    <source>
        <strain evidence="5">K2</strain>
    </source>
</reference>
<accession>A0AAD9Q1F5</accession>
<dbReference type="AlphaFoldDB" id="A0AAD9Q1F5"/>
<dbReference type="InterPro" id="IPR036772">
    <property type="entry name" value="SRCR-like_dom_sf"/>
</dbReference>
<keyword evidence="3" id="KW-0732">Signal</keyword>
<comment type="caution">
    <text evidence="2">Lacks conserved residue(s) required for the propagation of feature annotation.</text>
</comment>
<evidence type="ECO:0000259" key="4">
    <source>
        <dbReference type="PROSITE" id="PS50287"/>
    </source>
</evidence>
<dbReference type="PANTHER" id="PTHR48071:SF18">
    <property type="entry name" value="DELETED IN MALIGNANT BRAIN TUMORS 1 PROTEIN-RELATED"/>
    <property type="match status" value="1"/>
</dbReference>
<dbReference type="EMBL" id="JARQWQ010000083">
    <property type="protein sequence ID" value="KAK2552789.1"/>
    <property type="molecule type" value="Genomic_DNA"/>
</dbReference>
<keyword evidence="1" id="KW-1015">Disulfide bond</keyword>